<organism evidence="1 2">
    <name type="scientific">Dendrobium nobile</name>
    <name type="common">Orchid</name>
    <dbReference type="NCBI Taxonomy" id="94219"/>
    <lineage>
        <taxon>Eukaryota</taxon>
        <taxon>Viridiplantae</taxon>
        <taxon>Streptophyta</taxon>
        <taxon>Embryophyta</taxon>
        <taxon>Tracheophyta</taxon>
        <taxon>Spermatophyta</taxon>
        <taxon>Magnoliopsida</taxon>
        <taxon>Liliopsida</taxon>
        <taxon>Asparagales</taxon>
        <taxon>Orchidaceae</taxon>
        <taxon>Epidendroideae</taxon>
        <taxon>Malaxideae</taxon>
        <taxon>Dendrobiinae</taxon>
        <taxon>Dendrobium</taxon>
    </lineage>
</organism>
<dbReference type="Proteomes" id="UP000829196">
    <property type="component" value="Unassembled WGS sequence"/>
</dbReference>
<protein>
    <submittedName>
        <fullName evidence="1">Uncharacterized protein</fullName>
    </submittedName>
</protein>
<evidence type="ECO:0000313" key="1">
    <source>
        <dbReference type="EMBL" id="KAI0524369.1"/>
    </source>
</evidence>
<comment type="caution">
    <text evidence="1">The sequence shown here is derived from an EMBL/GenBank/DDBJ whole genome shotgun (WGS) entry which is preliminary data.</text>
</comment>
<dbReference type="EMBL" id="JAGYWB010000004">
    <property type="protein sequence ID" value="KAI0524369.1"/>
    <property type="molecule type" value="Genomic_DNA"/>
</dbReference>
<gene>
    <name evidence="1" type="ORF">KFK09_003736</name>
</gene>
<proteinExistence type="predicted"/>
<reference evidence="1" key="1">
    <citation type="journal article" date="2022" name="Front. Genet.">
        <title>Chromosome-Scale Assembly of the Dendrobium nobile Genome Provides Insights Into the Molecular Mechanism of the Biosynthesis of the Medicinal Active Ingredient of Dendrobium.</title>
        <authorList>
            <person name="Xu Q."/>
            <person name="Niu S.-C."/>
            <person name="Li K.-L."/>
            <person name="Zheng P.-J."/>
            <person name="Zhang X.-J."/>
            <person name="Jia Y."/>
            <person name="Liu Y."/>
            <person name="Niu Y.-X."/>
            <person name="Yu L.-H."/>
            <person name="Chen D.-F."/>
            <person name="Zhang G.-Q."/>
        </authorList>
    </citation>
    <scope>NUCLEOTIDE SEQUENCE</scope>
    <source>
        <tissue evidence="1">Leaf</tissue>
    </source>
</reference>
<dbReference type="AlphaFoldDB" id="A0A8T3BYM8"/>
<dbReference type="SMR" id="A0A8T3BYM8"/>
<sequence>MQVSERFGLLRNRGPSPALFLPSTITAVEPVLLQQHSLQKMSPRRSYQRPLPDAEIEDLQQKIMQLKQRLSRLERRKGTECIRTDNDEGILDDHISSTPRSIESSFEIFKDSLPKSSSFPLYDEPIYDVYDDDIFA</sequence>
<accession>A0A8T3BYM8</accession>
<name>A0A8T3BYM8_DENNO</name>
<keyword evidence="2" id="KW-1185">Reference proteome</keyword>
<evidence type="ECO:0000313" key="2">
    <source>
        <dbReference type="Proteomes" id="UP000829196"/>
    </source>
</evidence>